<keyword evidence="8" id="KW-0472">Membrane</keyword>
<organism evidence="12 13">
    <name type="scientific">Actinoplanes derwentensis</name>
    <dbReference type="NCBI Taxonomy" id="113562"/>
    <lineage>
        <taxon>Bacteria</taxon>
        <taxon>Bacillati</taxon>
        <taxon>Actinomycetota</taxon>
        <taxon>Actinomycetes</taxon>
        <taxon>Micromonosporales</taxon>
        <taxon>Micromonosporaceae</taxon>
        <taxon>Actinoplanes</taxon>
    </lineage>
</organism>
<dbReference type="NCBIfam" id="TIGR03925">
    <property type="entry name" value="T7SS_EccC_b"/>
    <property type="match status" value="1"/>
</dbReference>
<evidence type="ECO:0000259" key="11">
    <source>
        <dbReference type="PROSITE" id="PS50901"/>
    </source>
</evidence>
<keyword evidence="13" id="KW-1185">Reference proteome</keyword>
<feature type="domain" description="FtsK" evidence="11">
    <location>
        <begin position="1092"/>
        <end position="1275"/>
    </location>
</feature>
<dbReference type="InterPro" id="IPR023837">
    <property type="entry name" value="EccCb-like_Actinobacteria"/>
</dbReference>
<dbReference type="InterPro" id="IPR002543">
    <property type="entry name" value="FtsK_dom"/>
</dbReference>
<feature type="binding site" evidence="9">
    <location>
        <begin position="826"/>
        <end position="833"/>
    </location>
    <ligand>
        <name>ATP</name>
        <dbReference type="ChEBI" id="CHEBI:30616"/>
    </ligand>
</feature>
<keyword evidence="5 9" id="KW-0547">Nucleotide-binding</keyword>
<dbReference type="PROSITE" id="PS50901">
    <property type="entry name" value="FTSK"/>
    <property type="match status" value="3"/>
</dbReference>
<evidence type="ECO:0000256" key="4">
    <source>
        <dbReference type="ARBA" id="ARBA00022737"/>
    </source>
</evidence>
<comment type="subcellular location">
    <subcellularLocation>
        <location evidence="1">Cell membrane</location>
        <topology evidence="1">Multi-pass membrane protein</topology>
    </subcellularLocation>
</comment>
<dbReference type="Proteomes" id="UP000198688">
    <property type="component" value="Chromosome I"/>
</dbReference>
<dbReference type="InterPro" id="IPR027417">
    <property type="entry name" value="P-loop_NTPase"/>
</dbReference>
<feature type="domain" description="FtsK" evidence="11">
    <location>
        <begin position="807"/>
        <end position="999"/>
    </location>
</feature>
<dbReference type="SUPFAM" id="SSF52540">
    <property type="entry name" value="P-loop containing nucleoside triphosphate hydrolases"/>
    <property type="match status" value="3"/>
</dbReference>
<gene>
    <name evidence="12" type="ORF">SAMN04489716_7032</name>
</gene>
<evidence type="ECO:0000256" key="6">
    <source>
        <dbReference type="ARBA" id="ARBA00022840"/>
    </source>
</evidence>
<dbReference type="STRING" id="113562.SAMN04489716_7032"/>
<dbReference type="PANTHER" id="PTHR22683:SF1">
    <property type="entry name" value="TYPE VII SECRETION SYSTEM PROTEIN ESSC"/>
    <property type="match status" value="1"/>
</dbReference>
<keyword evidence="6 9" id="KW-0067">ATP-binding</keyword>
<dbReference type="PANTHER" id="PTHR22683">
    <property type="entry name" value="SPORULATION PROTEIN RELATED"/>
    <property type="match status" value="1"/>
</dbReference>
<evidence type="ECO:0000256" key="5">
    <source>
        <dbReference type="ARBA" id="ARBA00022741"/>
    </source>
</evidence>
<feature type="region of interest" description="Disordered" evidence="10">
    <location>
        <begin position="1"/>
        <end position="20"/>
    </location>
</feature>
<evidence type="ECO:0000313" key="12">
    <source>
        <dbReference type="EMBL" id="SDT74601.1"/>
    </source>
</evidence>
<evidence type="ECO:0000256" key="8">
    <source>
        <dbReference type="ARBA" id="ARBA00023136"/>
    </source>
</evidence>
<feature type="domain" description="FtsK" evidence="11">
    <location>
        <begin position="455"/>
        <end position="654"/>
    </location>
</feature>
<dbReference type="InterPro" id="IPR003593">
    <property type="entry name" value="AAA+_ATPase"/>
</dbReference>
<evidence type="ECO:0000256" key="1">
    <source>
        <dbReference type="ARBA" id="ARBA00004651"/>
    </source>
</evidence>
<evidence type="ECO:0000256" key="10">
    <source>
        <dbReference type="SAM" id="MobiDB-lite"/>
    </source>
</evidence>
<evidence type="ECO:0000313" key="13">
    <source>
        <dbReference type="Proteomes" id="UP000198688"/>
    </source>
</evidence>
<keyword evidence="7" id="KW-1133">Transmembrane helix</keyword>
<name>A0A1H2CVW5_9ACTN</name>
<dbReference type="InterPro" id="IPR023836">
    <property type="entry name" value="EccCa-like_Actinobacteria"/>
</dbReference>
<proteinExistence type="predicted"/>
<dbReference type="Gene3D" id="3.40.50.300">
    <property type="entry name" value="P-loop containing nucleotide triphosphate hydrolases"/>
    <property type="match status" value="4"/>
</dbReference>
<evidence type="ECO:0000256" key="7">
    <source>
        <dbReference type="ARBA" id="ARBA00022989"/>
    </source>
</evidence>
<keyword evidence="2" id="KW-1003">Cell membrane</keyword>
<sequence length="1315" mass="140946">MSGVAFHRPPRAAAPPMPRGELELQQPPELPEVAQAELSSMVGYLPMGLGAGAAALMMTGGNGGVTTYVSSGMMAVSTLAMALVQLGRGGADRKRRLTGERRDYLRYLSQIRSKTREAIQQQRVAATFVHPDPADLLALAGTGRLWERRAEHPDFAEVRIGLGVHRTALRLVAPQTKPIEDLEPLSAGALRRFIRAHGSAGDLPTALRLGGFPALTVTGHPEHTQAWVRAVLAQLTTFHAPQDLRIVFLNPAGPDDPWGWAKWLPHTGHPSRRDAAGPMRLFATSEDELLRLIGADLVERGVAFQSDAVPSATEPMMVVVADGMSPPVRTPWYQGGVRNTVLIELRTPDTSGPLPPGLHLEIDAEHIGMAGGGQALGRPDTLSRLRAEMLARRIAPYRIGSASGGAGGDEPLSTSLDLTRLLDISNARTYDVRSLWKATGRWGNLRVPLGIGADGRVLVLDLKESAQGGMGPHGVMIGATGSGKSELLRTLVIGLAATHSSETLNFVLADFKGGATFIGMENLPHTSAVITNLADELPLVARMQDALQGEMIRRQQLLRDAGFSSLKDYEKARIGGASLSSLPTLLVIVDEFSELLATKPEFLDLFVMIGRLGRSLGVHLLLASQRLEEGRIHQLESHLSYRLALRTFSASESRSIIGVPYAHELPSAPGNGYLKHGTSELVRFKASYVSGPCPGPETRRAAPTVRREIVDFDTTYAGPATVETTAEPEPSTPADGASLIEVLTDRLVGSGPLARQVWLPPLAEPPTLDTLLPGIVQTAARGLHASGWTIGSLAAPIGVVDRPFEQRRELMIADLSAGAGHVGVAGAPQSGKSTMLRTLVASLALTHTPAEIQFYLLDFGGGALAGLAGLPHVGCVTNRLDRDRVKRTVAELSALLECREQVFGANGIESVADYRRLRAEQNGAGDPYGDVFLVIDGWATLRQEFEDLEPRVLELAARGLGFGIHLMLAATRWSEIRPSLRDLLGSRFELRLGDVLESEVGGRAAAGVPAAPGRGLTTQGYHFLSAVPRLDGVTSADDLSSAVRTLVEDMDDAWTGSRAPEVRLLPDNLPVTALPEPAGDIRVPLGWDEHRLAPVHHDFDQSPHLLVFGDEQTGKTNLLRLIARAVTTRYTAAQARVLFGDFRGELYDAVPAEYRIGYATNADALAELAENAAVSMRARLPGADVTPDRLRLRDWWSGPRLFLLIDDYDLAAGAGAGPLQPLQDLLAQGSVIGMHLVVARSSSGAMRGMMDPLLRRMWELGNPGMLFSYPREEGKFLGEAGPRLLPPGRAQLVTRRSVQLVQTGAVPVADAATGG</sequence>
<dbReference type="Pfam" id="PF01580">
    <property type="entry name" value="FtsK_SpoIIIE"/>
    <property type="match status" value="2"/>
</dbReference>
<keyword evidence="3" id="KW-0812">Transmembrane</keyword>
<dbReference type="GO" id="GO:0003677">
    <property type="term" value="F:DNA binding"/>
    <property type="evidence" value="ECO:0007669"/>
    <property type="project" value="InterPro"/>
</dbReference>
<feature type="binding site" evidence="9">
    <location>
        <begin position="478"/>
        <end position="485"/>
    </location>
    <ligand>
        <name>ATP</name>
        <dbReference type="ChEBI" id="CHEBI:30616"/>
    </ligand>
</feature>
<evidence type="ECO:0000256" key="9">
    <source>
        <dbReference type="PROSITE-ProRule" id="PRU00289"/>
    </source>
</evidence>
<accession>A0A1H2CVW5</accession>
<dbReference type="SMART" id="SM00382">
    <property type="entry name" value="AAA"/>
    <property type="match status" value="3"/>
</dbReference>
<feature type="binding site" evidence="9">
    <location>
        <begin position="1109"/>
        <end position="1116"/>
    </location>
    <ligand>
        <name>ATP</name>
        <dbReference type="ChEBI" id="CHEBI:30616"/>
    </ligand>
</feature>
<dbReference type="EMBL" id="LT629758">
    <property type="protein sequence ID" value="SDT74601.1"/>
    <property type="molecule type" value="Genomic_DNA"/>
</dbReference>
<protein>
    <submittedName>
        <fullName evidence="12">DNA segregation ATPase FtsK/SpoIIIE, S-DNA-T family</fullName>
    </submittedName>
</protein>
<keyword evidence="4" id="KW-0677">Repeat</keyword>
<evidence type="ECO:0000256" key="3">
    <source>
        <dbReference type="ARBA" id="ARBA00022692"/>
    </source>
</evidence>
<dbReference type="NCBIfam" id="TIGR03924">
    <property type="entry name" value="T7SS_EccC_a"/>
    <property type="match status" value="1"/>
</dbReference>
<dbReference type="GO" id="GO:0005886">
    <property type="term" value="C:plasma membrane"/>
    <property type="evidence" value="ECO:0007669"/>
    <property type="project" value="UniProtKB-SubCell"/>
</dbReference>
<dbReference type="GO" id="GO:0005524">
    <property type="term" value="F:ATP binding"/>
    <property type="evidence" value="ECO:0007669"/>
    <property type="project" value="UniProtKB-UniRule"/>
</dbReference>
<evidence type="ECO:0000256" key="2">
    <source>
        <dbReference type="ARBA" id="ARBA00022475"/>
    </source>
</evidence>
<reference evidence="12 13" key="1">
    <citation type="submission" date="2016-10" db="EMBL/GenBank/DDBJ databases">
        <authorList>
            <person name="de Groot N.N."/>
        </authorList>
    </citation>
    <scope>NUCLEOTIDE SEQUENCE [LARGE SCALE GENOMIC DNA]</scope>
    <source>
        <strain evidence="12 13">DSM 43941</strain>
    </source>
</reference>
<dbReference type="InterPro" id="IPR050206">
    <property type="entry name" value="FtsK/SpoIIIE/SftA"/>
</dbReference>